<feature type="domain" description="FZ" evidence="7">
    <location>
        <begin position="131"/>
        <end position="258"/>
    </location>
</feature>
<comment type="caution">
    <text evidence="9">The sequence shown here is derived from an EMBL/GenBank/DDBJ whole genome shotgun (WGS) entry which is preliminary data.</text>
</comment>
<feature type="domain" description="FZ" evidence="7">
    <location>
        <begin position="1"/>
        <end position="119"/>
    </location>
</feature>
<dbReference type="Proteomes" id="UP001163046">
    <property type="component" value="Unassembled WGS sequence"/>
</dbReference>
<dbReference type="GO" id="GO:0017147">
    <property type="term" value="F:Wnt-protein binding"/>
    <property type="evidence" value="ECO:0007669"/>
    <property type="project" value="TreeGrafter"/>
</dbReference>
<comment type="caution">
    <text evidence="3">Lacks conserved residue(s) required for the propagation of feature annotation.</text>
</comment>
<feature type="domain" description="F5/8 type C" evidence="5">
    <location>
        <begin position="488"/>
        <end position="631"/>
    </location>
</feature>
<dbReference type="AlphaFoldDB" id="A0A9W9ZBG8"/>
<feature type="domain" description="EGF-like" evidence="6">
    <location>
        <begin position="450"/>
        <end position="486"/>
    </location>
</feature>
<evidence type="ECO:0000259" key="5">
    <source>
        <dbReference type="PROSITE" id="PS50022"/>
    </source>
</evidence>
<organism evidence="9 10">
    <name type="scientific">Desmophyllum pertusum</name>
    <dbReference type="NCBI Taxonomy" id="174260"/>
    <lineage>
        <taxon>Eukaryota</taxon>
        <taxon>Metazoa</taxon>
        <taxon>Cnidaria</taxon>
        <taxon>Anthozoa</taxon>
        <taxon>Hexacorallia</taxon>
        <taxon>Scleractinia</taxon>
        <taxon>Caryophylliina</taxon>
        <taxon>Caryophylliidae</taxon>
        <taxon>Desmophyllum</taxon>
    </lineage>
</organism>
<dbReference type="CDD" id="cd00057">
    <property type="entry name" value="FA58C"/>
    <property type="match status" value="1"/>
</dbReference>
<dbReference type="PROSITE" id="PS50026">
    <property type="entry name" value="EGF_3"/>
    <property type="match status" value="1"/>
</dbReference>
<dbReference type="Pfam" id="PF01392">
    <property type="entry name" value="Fz"/>
    <property type="match status" value="2"/>
</dbReference>
<keyword evidence="2 3" id="KW-1015">Disulfide bond</keyword>
<feature type="domain" description="Apple" evidence="8">
    <location>
        <begin position="372"/>
        <end position="448"/>
    </location>
</feature>
<dbReference type="PROSITE" id="PS00022">
    <property type="entry name" value="EGF_1"/>
    <property type="match status" value="1"/>
</dbReference>
<dbReference type="InterPro" id="IPR020067">
    <property type="entry name" value="Frizzled_dom"/>
</dbReference>
<evidence type="ECO:0000256" key="1">
    <source>
        <dbReference type="ARBA" id="ARBA00022473"/>
    </source>
</evidence>
<dbReference type="InterPro" id="IPR003609">
    <property type="entry name" value="Pan_app"/>
</dbReference>
<dbReference type="PANTHER" id="PTHR11309">
    <property type="entry name" value="FRIZZLED"/>
    <property type="match status" value="1"/>
</dbReference>
<dbReference type="GO" id="GO:0060070">
    <property type="term" value="P:canonical Wnt signaling pathway"/>
    <property type="evidence" value="ECO:0007669"/>
    <property type="project" value="TreeGrafter"/>
</dbReference>
<dbReference type="PROSITE" id="PS50038">
    <property type="entry name" value="FZ"/>
    <property type="match status" value="2"/>
</dbReference>
<dbReference type="PROSITE" id="PS50948">
    <property type="entry name" value="PAN"/>
    <property type="match status" value="1"/>
</dbReference>
<evidence type="ECO:0000313" key="9">
    <source>
        <dbReference type="EMBL" id="KAJ7376989.1"/>
    </source>
</evidence>
<dbReference type="InterPro" id="IPR000421">
    <property type="entry name" value="FA58C"/>
</dbReference>
<keyword evidence="3" id="KW-0245">EGF-like domain</keyword>
<dbReference type="GO" id="GO:0035567">
    <property type="term" value="P:non-canonical Wnt signaling pathway"/>
    <property type="evidence" value="ECO:0007669"/>
    <property type="project" value="TreeGrafter"/>
</dbReference>
<gene>
    <name evidence="9" type="ORF">OS493_031261</name>
</gene>
<dbReference type="GO" id="GO:0042813">
    <property type="term" value="F:Wnt receptor activity"/>
    <property type="evidence" value="ECO:0007669"/>
    <property type="project" value="TreeGrafter"/>
</dbReference>
<reference evidence="9" key="1">
    <citation type="submission" date="2023-01" db="EMBL/GenBank/DDBJ databases">
        <title>Genome assembly of the deep-sea coral Lophelia pertusa.</title>
        <authorList>
            <person name="Herrera S."/>
            <person name="Cordes E."/>
        </authorList>
    </citation>
    <scope>NUCLEOTIDE SEQUENCE</scope>
    <source>
        <strain evidence="9">USNM1676648</strain>
        <tissue evidence="9">Polyp</tissue>
    </source>
</reference>
<feature type="disulfide bond" evidence="4">
    <location>
        <begin position="75"/>
        <end position="116"/>
    </location>
</feature>
<proteinExistence type="predicted"/>
<protein>
    <recommendedName>
        <fullName evidence="11">F5/8 type C domain-containing protein</fullName>
    </recommendedName>
</protein>
<dbReference type="SMART" id="SM00231">
    <property type="entry name" value="FA58C"/>
    <property type="match status" value="1"/>
</dbReference>
<keyword evidence="1" id="KW-0217">Developmental protein</keyword>
<evidence type="ECO:0000256" key="2">
    <source>
        <dbReference type="ARBA" id="ARBA00023157"/>
    </source>
</evidence>
<dbReference type="Gene3D" id="1.10.2000.10">
    <property type="entry name" value="Frizzled cysteine-rich domain"/>
    <property type="match status" value="2"/>
</dbReference>
<dbReference type="SMART" id="SM00063">
    <property type="entry name" value="FRI"/>
    <property type="match status" value="2"/>
</dbReference>
<dbReference type="PROSITE" id="PS01186">
    <property type="entry name" value="EGF_2"/>
    <property type="match status" value="1"/>
</dbReference>
<dbReference type="CDD" id="cd00054">
    <property type="entry name" value="EGF_CA"/>
    <property type="match status" value="1"/>
</dbReference>
<dbReference type="InterPro" id="IPR036790">
    <property type="entry name" value="Frizzled_dom_sf"/>
</dbReference>
<dbReference type="InterPro" id="IPR000742">
    <property type="entry name" value="EGF"/>
</dbReference>
<feature type="disulfide bond" evidence="4">
    <location>
        <begin position="79"/>
        <end position="103"/>
    </location>
</feature>
<dbReference type="SUPFAM" id="SSF63501">
    <property type="entry name" value="Frizzled cysteine-rich domain"/>
    <property type="match status" value="2"/>
</dbReference>
<dbReference type="CDD" id="cd07066">
    <property type="entry name" value="CRD_FZ"/>
    <property type="match status" value="1"/>
</dbReference>
<dbReference type="InterPro" id="IPR015526">
    <property type="entry name" value="Frizzled/SFRP"/>
</dbReference>
<evidence type="ECO:0000256" key="4">
    <source>
        <dbReference type="PROSITE-ProRule" id="PRU00090"/>
    </source>
</evidence>
<evidence type="ECO:0008006" key="11">
    <source>
        <dbReference type="Google" id="ProtNLM"/>
    </source>
</evidence>
<dbReference type="SUPFAM" id="SSF57196">
    <property type="entry name" value="EGF/Laminin"/>
    <property type="match status" value="1"/>
</dbReference>
<name>A0A9W9ZBG8_9CNID</name>
<dbReference type="EMBL" id="MU826385">
    <property type="protein sequence ID" value="KAJ7376989.1"/>
    <property type="molecule type" value="Genomic_DNA"/>
</dbReference>
<sequence>MCHGLGYNLVRMPNFVDHQALQKDAGENIKVFHPLVATNCSPILRSFLCLLYFPPCVINNNTNMIMKWKWKMEPCRDVCEEARRGCEPVLLALGFRWPEIMKCEEYPTFDKIKFKCLRPKIKPSTPTEITPLQSRCLPLKIPMCRSLNYTRTILPNFLNHTSQSQVKQIMNSKAFQSHLRSQCSQHLTRFVCFLFAPYCTSDGTALPPCRSFCDKVKTDCANVSARWLADLNCARFPTLSRRRLCFGDPLTTMDCIGPHSRPCKVISSTFPIILKCSSPGINFSIDEISINLYNRTNVLVTSTSDALRQCNQSREQAEGRHECQFIVKYGEFGIDTMSVMTNQDRSLGIHFHLALLIVIIIIRQQSADCNVCQDSFPVFDHALSGHVIKTVTKDSFDRCIFSCELDSQCYSVNFHAKGKLCEFNLGTMEEFEADFVQRKETIYINMVVRRFDRCTLAESCRNGGSCEPHPVTHCLCPEGFSGSLCEVSVPVPLGFESGELKDVHLSASTIKDGHEAWRASLRGANCWMPQYDNTPQYFTVFLSDIKVKLSAIATQGAVYEACWITAYTLHVSHGGKWNWYKENGVVKTFIGNKDKSSVVKHELKPFEVSVIRLHPKTWNHCIALRMELYGTRL</sequence>
<evidence type="ECO:0000259" key="6">
    <source>
        <dbReference type="PROSITE" id="PS50026"/>
    </source>
</evidence>
<dbReference type="InterPro" id="IPR008979">
    <property type="entry name" value="Galactose-bd-like_sf"/>
</dbReference>
<dbReference type="Gene3D" id="2.10.25.10">
    <property type="entry name" value="Laminin"/>
    <property type="match status" value="1"/>
</dbReference>
<dbReference type="SUPFAM" id="SSF49785">
    <property type="entry name" value="Galactose-binding domain-like"/>
    <property type="match status" value="1"/>
</dbReference>
<evidence type="ECO:0000313" key="10">
    <source>
        <dbReference type="Proteomes" id="UP001163046"/>
    </source>
</evidence>
<evidence type="ECO:0000259" key="7">
    <source>
        <dbReference type="PROSITE" id="PS50038"/>
    </source>
</evidence>
<dbReference type="Pfam" id="PF00024">
    <property type="entry name" value="PAN_1"/>
    <property type="match status" value="1"/>
</dbReference>
<dbReference type="OrthoDB" id="5968416at2759"/>
<accession>A0A9W9ZBG8</accession>
<evidence type="ECO:0000256" key="3">
    <source>
        <dbReference type="PROSITE-ProRule" id="PRU00076"/>
    </source>
</evidence>
<feature type="disulfide bond" evidence="3">
    <location>
        <begin position="476"/>
        <end position="485"/>
    </location>
</feature>
<dbReference type="GO" id="GO:0005886">
    <property type="term" value="C:plasma membrane"/>
    <property type="evidence" value="ECO:0007669"/>
    <property type="project" value="TreeGrafter"/>
</dbReference>
<evidence type="ECO:0000259" key="8">
    <source>
        <dbReference type="PROSITE" id="PS50948"/>
    </source>
</evidence>
<keyword evidence="10" id="KW-1185">Reference proteome</keyword>
<dbReference type="PROSITE" id="PS50022">
    <property type="entry name" value="FA58C_3"/>
    <property type="match status" value="1"/>
</dbReference>
<dbReference type="Gene3D" id="2.60.120.260">
    <property type="entry name" value="Galactose-binding domain-like"/>
    <property type="match status" value="1"/>
</dbReference>
<dbReference type="Pfam" id="PF00754">
    <property type="entry name" value="F5_F8_type_C"/>
    <property type="match status" value="1"/>
</dbReference>